<dbReference type="GO" id="GO:0072344">
    <property type="term" value="P:rescue of stalled ribosome"/>
    <property type="evidence" value="ECO:0007669"/>
    <property type="project" value="InterPro"/>
</dbReference>
<dbReference type="InterPro" id="IPR039128">
    <property type="entry name" value="TRIP4-like"/>
</dbReference>
<organism evidence="4">
    <name type="scientific">Nippostrongylus brasiliensis</name>
    <name type="common">Rat hookworm</name>
    <dbReference type="NCBI Taxonomy" id="27835"/>
    <lineage>
        <taxon>Eukaryota</taxon>
        <taxon>Metazoa</taxon>
        <taxon>Ecdysozoa</taxon>
        <taxon>Nematoda</taxon>
        <taxon>Chromadorea</taxon>
        <taxon>Rhabditida</taxon>
        <taxon>Rhabditina</taxon>
        <taxon>Rhabditomorpha</taxon>
        <taxon>Strongyloidea</taxon>
        <taxon>Heligmosomidae</taxon>
        <taxon>Nippostrongylus</taxon>
    </lineage>
</organism>
<evidence type="ECO:0000313" key="3">
    <source>
        <dbReference type="Proteomes" id="UP000271162"/>
    </source>
</evidence>
<dbReference type="InterPro" id="IPR009349">
    <property type="entry name" value="TRIP4/RQT4_C2HC5_Znf"/>
</dbReference>
<dbReference type="GO" id="GO:0005634">
    <property type="term" value="C:nucleus"/>
    <property type="evidence" value="ECO:0007669"/>
    <property type="project" value="InterPro"/>
</dbReference>
<dbReference type="AlphaFoldDB" id="A0A0N4XFB4"/>
<dbReference type="PANTHER" id="PTHR12963:SF4">
    <property type="entry name" value="ACTIVATING SIGNAL COINTEGRATOR 1"/>
    <property type="match status" value="1"/>
</dbReference>
<dbReference type="GO" id="GO:0045893">
    <property type="term" value="P:positive regulation of DNA-templated transcription"/>
    <property type="evidence" value="ECO:0007669"/>
    <property type="project" value="TreeGrafter"/>
</dbReference>
<keyword evidence="3" id="KW-1185">Reference proteome</keyword>
<proteinExistence type="predicted"/>
<dbReference type="WBParaSite" id="NBR_0000121601-mRNA-1">
    <property type="protein sequence ID" value="NBR_0000121601-mRNA-1"/>
    <property type="gene ID" value="NBR_0000121601"/>
</dbReference>
<accession>A0A0N4XFB4</accession>
<dbReference type="Pfam" id="PF06221">
    <property type="entry name" value="zf-C2HC5"/>
    <property type="match status" value="1"/>
</dbReference>
<sequence length="263" mass="29167">MVRKDRKIPSNVRHGGAGGVTNQRNALAAKAEAVIGRHPCSCQARIHALVRNCMGCGKIVCVQEGSGPCFFCGTLVCTREEREIIDRGSRKSAELYSQLMGLKNDKGGTNKEFSLSSIGAEFQKATQFRNKLLAADADSERRTKVNDLESDYSSIENSPYLTAEERHAIIQRRLELQQIKEKRKRNIVINLNLADVSVSEGDLSHTLCMALSQAHKEPDYRTYDPVIEGILQKSEDRRRAADAAQNAAVDAHWIPKGFVPKVC</sequence>
<name>A0A0N4XFB4_NIPBR</name>
<dbReference type="GO" id="GO:0008270">
    <property type="term" value="F:zinc ion binding"/>
    <property type="evidence" value="ECO:0007669"/>
    <property type="project" value="InterPro"/>
</dbReference>
<dbReference type="Proteomes" id="UP000271162">
    <property type="component" value="Unassembled WGS sequence"/>
</dbReference>
<reference evidence="4" key="1">
    <citation type="submission" date="2017-02" db="UniProtKB">
        <authorList>
            <consortium name="WormBaseParasite"/>
        </authorList>
    </citation>
    <scope>IDENTIFICATION</scope>
</reference>
<dbReference type="STRING" id="27835.A0A0N4XFB4"/>
<dbReference type="PANTHER" id="PTHR12963">
    <property type="entry name" value="THYROID RECEPTOR INTERACTING PROTEIN RELATED"/>
    <property type="match status" value="1"/>
</dbReference>
<evidence type="ECO:0000313" key="4">
    <source>
        <dbReference type="WBParaSite" id="NBR_0000121601-mRNA-1"/>
    </source>
</evidence>
<protein>
    <submittedName>
        <fullName evidence="4">Activating signal cointegrator 1 (inferred by orthology to a human protein)</fullName>
    </submittedName>
</protein>
<reference evidence="2 3" key="2">
    <citation type="submission" date="2018-11" db="EMBL/GenBank/DDBJ databases">
        <authorList>
            <consortium name="Pathogen Informatics"/>
        </authorList>
    </citation>
    <scope>NUCLEOTIDE SEQUENCE [LARGE SCALE GENOMIC DNA]</scope>
</reference>
<dbReference type="EMBL" id="UYSL01000862">
    <property type="protein sequence ID" value="VDL64527.1"/>
    <property type="molecule type" value="Genomic_DNA"/>
</dbReference>
<feature type="domain" description="TRIP4/RQT4 C2HC5-type zinc finger" evidence="1">
    <location>
        <begin position="38"/>
        <end position="83"/>
    </location>
</feature>
<evidence type="ECO:0000313" key="2">
    <source>
        <dbReference type="EMBL" id="VDL64527.1"/>
    </source>
</evidence>
<dbReference type="GO" id="GO:0180022">
    <property type="term" value="C:RQC-trigger complex"/>
    <property type="evidence" value="ECO:0007669"/>
    <property type="project" value="InterPro"/>
</dbReference>
<gene>
    <name evidence="2" type="ORF">NBR_LOCUS1217</name>
</gene>
<evidence type="ECO:0000259" key="1">
    <source>
        <dbReference type="Pfam" id="PF06221"/>
    </source>
</evidence>